<dbReference type="EMBL" id="JAAAIP010000349">
    <property type="protein sequence ID" value="KAG0318864.1"/>
    <property type="molecule type" value="Genomic_DNA"/>
</dbReference>
<evidence type="ECO:0000313" key="4">
    <source>
        <dbReference type="Proteomes" id="UP000738325"/>
    </source>
</evidence>
<dbReference type="OrthoDB" id="2449635at2759"/>
<name>A0A9P6USH7_9FUNG</name>
<feature type="region of interest" description="Disordered" evidence="1">
    <location>
        <begin position="206"/>
        <end position="354"/>
    </location>
</feature>
<accession>A0A9P6USH7</accession>
<comment type="caution">
    <text evidence="3">The sequence shown here is derived from an EMBL/GenBank/DDBJ whole genome shotgun (WGS) entry which is preliminary data.</text>
</comment>
<dbReference type="Proteomes" id="UP000738325">
    <property type="component" value="Unassembled WGS sequence"/>
</dbReference>
<feature type="compositionally biased region" description="Low complexity" evidence="1">
    <location>
        <begin position="329"/>
        <end position="344"/>
    </location>
</feature>
<feature type="compositionally biased region" description="Low complexity" evidence="1">
    <location>
        <begin position="283"/>
        <end position="298"/>
    </location>
</feature>
<feature type="compositionally biased region" description="Low complexity" evidence="1">
    <location>
        <begin position="144"/>
        <end position="153"/>
    </location>
</feature>
<gene>
    <name evidence="3" type="ORF">BGZ99_005399</name>
</gene>
<protein>
    <submittedName>
        <fullName evidence="3">Uncharacterized protein</fullName>
    </submittedName>
</protein>
<sequence length="427" mass="47194">MVTTPVIKTAAGRDSSLTSSTKPKTASSMSPTVKSVRFKRQTPNYSPSSSSSSSGSEVRIPTTADTTPTAVDTSPTRITISKDAAGSVSDVRISQTELERRMQALRDSSAGDNDKVRSTEGVGISSELALSHPQTLHNRRSSSDAESASSATSGDIALSLSRRSYPMDSMQGEIQRLRMEFEQSQFEARQLQQWIMTRENLGLRQPLDAHSRSFKAKTEKSSIGNGRNGSSDPRNTGHYDHYQRQRTHWNAAFPLSSSTNNQRSSREMRKARSMVETKESSESDTSSIDNSNSDGDNGSDIEHWSKRSSNSSSKRIGTGQNTRSRRRGSAFSSSEDNSSSSTVESEYRDPFGNSSAHSARVAAAYKNVLERRGRRRGICMKFIRRFVWIVFWGLVFLVVQVVIMGLLFSCHRYISIDASSLVDPMQH</sequence>
<evidence type="ECO:0000313" key="3">
    <source>
        <dbReference type="EMBL" id="KAG0318864.1"/>
    </source>
</evidence>
<feature type="transmembrane region" description="Helical" evidence="2">
    <location>
        <begin position="386"/>
        <end position="408"/>
    </location>
</feature>
<proteinExistence type="predicted"/>
<reference evidence="3" key="1">
    <citation type="journal article" date="2020" name="Fungal Divers.">
        <title>Resolving the Mortierellaceae phylogeny through synthesis of multi-gene phylogenetics and phylogenomics.</title>
        <authorList>
            <person name="Vandepol N."/>
            <person name="Liber J."/>
            <person name="Desiro A."/>
            <person name="Na H."/>
            <person name="Kennedy M."/>
            <person name="Barry K."/>
            <person name="Grigoriev I.V."/>
            <person name="Miller A.N."/>
            <person name="O'Donnell K."/>
            <person name="Stajich J.E."/>
            <person name="Bonito G."/>
        </authorList>
    </citation>
    <scope>NUCLEOTIDE SEQUENCE</scope>
    <source>
        <strain evidence="3">REB-010B</strain>
    </source>
</reference>
<feature type="compositionally biased region" description="Polar residues" evidence="1">
    <location>
        <begin position="221"/>
        <end position="234"/>
    </location>
</feature>
<keyword evidence="2" id="KW-0812">Transmembrane</keyword>
<evidence type="ECO:0000256" key="2">
    <source>
        <dbReference type="SAM" id="Phobius"/>
    </source>
</evidence>
<keyword evidence="4" id="KW-1185">Reference proteome</keyword>
<feature type="region of interest" description="Disordered" evidence="1">
    <location>
        <begin position="1"/>
        <end position="93"/>
    </location>
</feature>
<feature type="compositionally biased region" description="Low complexity" evidence="1">
    <location>
        <begin position="46"/>
        <end position="76"/>
    </location>
</feature>
<feature type="compositionally biased region" description="Polar residues" evidence="1">
    <location>
        <begin position="15"/>
        <end position="33"/>
    </location>
</feature>
<keyword evidence="2" id="KW-0472">Membrane</keyword>
<dbReference type="AlphaFoldDB" id="A0A9P6USH7"/>
<feature type="region of interest" description="Disordered" evidence="1">
    <location>
        <begin position="125"/>
        <end position="154"/>
    </location>
</feature>
<feature type="compositionally biased region" description="Basic and acidic residues" evidence="1">
    <location>
        <begin position="207"/>
        <end position="220"/>
    </location>
</feature>
<evidence type="ECO:0000256" key="1">
    <source>
        <dbReference type="SAM" id="MobiDB-lite"/>
    </source>
</evidence>
<organism evidence="3 4">
    <name type="scientific">Dissophora globulifera</name>
    <dbReference type="NCBI Taxonomy" id="979702"/>
    <lineage>
        <taxon>Eukaryota</taxon>
        <taxon>Fungi</taxon>
        <taxon>Fungi incertae sedis</taxon>
        <taxon>Mucoromycota</taxon>
        <taxon>Mortierellomycotina</taxon>
        <taxon>Mortierellomycetes</taxon>
        <taxon>Mortierellales</taxon>
        <taxon>Mortierellaceae</taxon>
        <taxon>Dissophora</taxon>
    </lineage>
</organism>
<keyword evidence="2" id="KW-1133">Transmembrane helix</keyword>
<feature type="compositionally biased region" description="Basic and acidic residues" evidence="1">
    <location>
        <begin position="264"/>
        <end position="281"/>
    </location>
</feature>